<proteinExistence type="predicted"/>
<reference evidence="2" key="1">
    <citation type="submission" date="2022-09" db="EMBL/GenBank/DDBJ databases">
        <title>Tahibacter sp. nov., isolated from a fresh water.</title>
        <authorList>
            <person name="Baek J.H."/>
            <person name="Lee J.K."/>
            <person name="Kim J.M."/>
            <person name="Jeon C.O."/>
        </authorList>
    </citation>
    <scope>NUCLEOTIDE SEQUENCE</scope>
    <source>
        <strain evidence="2">W38</strain>
    </source>
</reference>
<evidence type="ECO:0000313" key="2">
    <source>
        <dbReference type="EMBL" id="UXI69178.1"/>
    </source>
</evidence>
<name>A0ABY6BIJ6_9GAMM</name>
<protein>
    <recommendedName>
        <fullName evidence="4">Alpha-L-rhamnosidase six-hairpin glycosidase domain-containing protein</fullName>
    </recommendedName>
</protein>
<accession>A0ABY6BIJ6</accession>
<dbReference type="RefSeq" id="WP_261696136.1">
    <property type="nucleotide sequence ID" value="NZ_CP104694.1"/>
</dbReference>
<keyword evidence="3" id="KW-1185">Reference proteome</keyword>
<feature type="signal peptide" evidence="1">
    <location>
        <begin position="1"/>
        <end position="20"/>
    </location>
</feature>
<evidence type="ECO:0000313" key="3">
    <source>
        <dbReference type="Proteomes" id="UP001064632"/>
    </source>
</evidence>
<keyword evidence="1" id="KW-0732">Signal</keyword>
<organism evidence="2 3">
    <name type="scientific">Tahibacter amnicola</name>
    <dbReference type="NCBI Taxonomy" id="2976241"/>
    <lineage>
        <taxon>Bacteria</taxon>
        <taxon>Pseudomonadati</taxon>
        <taxon>Pseudomonadota</taxon>
        <taxon>Gammaproteobacteria</taxon>
        <taxon>Lysobacterales</taxon>
        <taxon>Rhodanobacteraceae</taxon>
        <taxon>Tahibacter</taxon>
    </lineage>
</organism>
<sequence>MALKWGLFALTALSGCHAWAAAPFVAPAVPSGSIQVMLCPTEVATPGSTRLVTFGLPLPRGSLTSTQLDTVRLLKGANEVAIFVDQLTPWRHRTNAALDGTSVRVARVQLNYSFAGTACEPVTVSWGGPPRTQTRPMLVTPRTGWHTVTTGTFVSADAVEEPDVYAVLPKEWLANGVLKGVRNVPFDASVPLTRENPATMDATQHWPGYTELDHAQKNNFFSMINEDDPAVTTLCEYKTDFDPWLYDRSSTMYALYFRSGSFKALREAVRASDFYLDHINASGYFTLKNGDAKYVYAENLAYTIWATGDTSLSPKLNAMLGALDNFNHVLPTDPGRMWTERHAAFKLLSNVIAYELNGGSAQRDKVNAIITQLERHQNGADGTIPQPAGYVDGAFYHLGSQHDNDWAAGSYGASSWMSVLLTDALLRAYLTAEDNTTAVILRRLGNFLRASVITTTAHSYDTYSGPLASPRYGVLSNGATGRVYADDVEHGLDVATGLAWSAYFADLTGQSALADQFRDTAEDLYFTYDTSVNHWVRPDGPASGVTAFRVSPWRKYGWEHRVSVGFAWAMGAGGASETIFANGFQ</sequence>
<gene>
    <name evidence="2" type="ORF">N4264_05890</name>
</gene>
<dbReference type="PROSITE" id="PS51257">
    <property type="entry name" value="PROKAR_LIPOPROTEIN"/>
    <property type="match status" value="1"/>
</dbReference>
<dbReference type="Proteomes" id="UP001064632">
    <property type="component" value="Chromosome"/>
</dbReference>
<dbReference type="EMBL" id="CP104694">
    <property type="protein sequence ID" value="UXI69178.1"/>
    <property type="molecule type" value="Genomic_DNA"/>
</dbReference>
<feature type="chain" id="PRO_5045346840" description="Alpha-L-rhamnosidase six-hairpin glycosidase domain-containing protein" evidence="1">
    <location>
        <begin position="21"/>
        <end position="585"/>
    </location>
</feature>
<evidence type="ECO:0000256" key="1">
    <source>
        <dbReference type="SAM" id="SignalP"/>
    </source>
</evidence>
<evidence type="ECO:0008006" key="4">
    <source>
        <dbReference type="Google" id="ProtNLM"/>
    </source>
</evidence>